<accession>H6X4J9</accession>
<evidence type="ECO:0000313" key="1">
    <source>
        <dbReference type="EMBL" id="AFA44665.1"/>
    </source>
</evidence>
<evidence type="ECO:0000313" key="2">
    <source>
        <dbReference type="Proteomes" id="UP000007524"/>
    </source>
</evidence>
<dbReference type="GeneID" id="14012980"/>
<dbReference type="KEGG" id="vg:14012980"/>
<gene>
    <name evidence="1" type="ORF">RaK2_00392</name>
</gene>
<reference evidence="1 2" key="1">
    <citation type="journal article" date="2012" name="J. Virol.">
        <title>Genome of Klebsiella sp.-Infecting Bacteriophage vB_KleM_RaK2.</title>
        <authorList>
            <person name="Simoliunas E."/>
            <person name="Kaliniene L."/>
            <person name="Truncaite L."/>
            <person name="Klausa V."/>
            <person name="Zajanckauskaite A."/>
            <person name="Meskys R."/>
        </authorList>
    </citation>
    <scope>NUCLEOTIDE SEQUENCE [LARGE SCALE GENOMIC DNA]</scope>
</reference>
<organism evidence="1 2">
    <name type="scientific">Klebsiella phage vB_KleM_RaK2</name>
    <dbReference type="NCBI Taxonomy" id="1147094"/>
    <lineage>
        <taxon>Viruses</taxon>
        <taxon>Duplodnaviria</taxon>
        <taxon>Heunggongvirae</taxon>
        <taxon>Uroviricota</taxon>
        <taxon>Caudoviricetes</taxon>
        <taxon>Alcyoneusvirus</taxon>
        <taxon>Alcyoneusvirus RaK2</taxon>
    </lineage>
</organism>
<protein>
    <submittedName>
        <fullName evidence="1">Uncharacterized protein</fullName>
    </submittedName>
</protein>
<dbReference type="RefSeq" id="YP_007007547.1">
    <property type="nucleotide sequence ID" value="NC_019526.1"/>
</dbReference>
<dbReference type="EMBL" id="JQ513383">
    <property type="protein sequence ID" value="AFA44665.1"/>
    <property type="molecule type" value="Genomic_DNA"/>
</dbReference>
<keyword evidence="2" id="KW-1185">Reference proteome</keyword>
<sequence length="90" mass="10741">MQKYEFDSVDIIISTLWDMDPSYTTVYYKIFSSIQDDFNKKYAQKEVLIESNNKVIKEKISYYIISFGVLKFICTNAFSRQYFGDRCQLL</sequence>
<proteinExistence type="predicted"/>
<name>H6X4J9_9CAUD</name>
<dbReference type="Proteomes" id="UP000007524">
    <property type="component" value="Segment"/>
</dbReference>